<dbReference type="AlphaFoldDB" id="A0A0B0N2I6"/>
<proteinExistence type="predicted"/>
<evidence type="ECO:0000313" key="1">
    <source>
        <dbReference type="EMBL" id="KHG07230.1"/>
    </source>
</evidence>
<comment type="caution">
    <text evidence="1">The sequence shown here is derived from an EMBL/GenBank/DDBJ whole genome shotgun (WGS) entry which is preliminary data.</text>
</comment>
<protein>
    <submittedName>
        <fullName evidence="1">Valine--tRNA ligase</fullName>
    </submittedName>
</protein>
<dbReference type="EMBL" id="JRRC01470173">
    <property type="protein sequence ID" value="KHG07230.1"/>
    <property type="molecule type" value="Genomic_DNA"/>
</dbReference>
<evidence type="ECO:0000313" key="2">
    <source>
        <dbReference type="Proteomes" id="UP000032142"/>
    </source>
</evidence>
<accession>A0A0B0N2I6</accession>
<keyword evidence="2" id="KW-1185">Reference proteome</keyword>
<gene>
    <name evidence="1" type="ORF">F383_34214</name>
</gene>
<reference evidence="2" key="1">
    <citation type="submission" date="2014-09" db="EMBL/GenBank/DDBJ databases">
        <authorList>
            <person name="Mudge J."/>
            <person name="Ramaraj T."/>
            <person name="Lindquist I.E."/>
            <person name="Bharti A.K."/>
            <person name="Sundararajan A."/>
            <person name="Cameron C.T."/>
            <person name="Woodward J.E."/>
            <person name="May G.D."/>
            <person name="Brubaker C."/>
            <person name="Broadhvest J."/>
            <person name="Wilkins T.A."/>
        </authorList>
    </citation>
    <scope>NUCLEOTIDE SEQUENCE</scope>
    <source>
        <strain evidence="2">cv. AKA8401</strain>
    </source>
</reference>
<sequence>MFYRGWQNWHFKWPIFTHTGRDTGVCLSYVARRPFRNEPEQTTRSLTHGRVLSRVAKSVLSMG</sequence>
<keyword evidence="1" id="KW-0436">Ligase</keyword>
<dbReference type="GO" id="GO:0016874">
    <property type="term" value="F:ligase activity"/>
    <property type="evidence" value="ECO:0007669"/>
    <property type="project" value="UniProtKB-KW"/>
</dbReference>
<name>A0A0B0N2I6_GOSAR</name>
<dbReference type="Proteomes" id="UP000032142">
    <property type="component" value="Unassembled WGS sequence"/>
</dbReference>
<organism evidence="1 2">
    <name type="scientific">Gossypium arboreum</name>
    <name type="common">Tree cotton</name>
    <name type="synonym">Gossypium nanking</name>
    <dbReference type="NCBI Taxonomy" id="29729"/>
    <lineage>
        <taxon>Eukaryota</taxon>
        <taxon>Viridiplantae</taxon>
        <taxon>Streptophyta</taxon>
        <taxon>Embryophyta</taxon>
        <taxon>Tracheophyta</taxon>
        <taxon>Spermatophyta</taxon>
        <taxon>Magnoliopsida</taxon>
        <taxon>eudicotyledons</taxon>
        <taxon>Gunneridae</taxon>
        <taxon>Pentapetalae</taxon>
        <taxon>rosids</taxon>
        <taxon>malvids</taxon>
        <taxon>Malvales</taxon>
        <taxon>Malvaceae</taxon>
        <taxon>Malvoideae</taxon>
        <taxon>Gossypium</taxon>
    </lineage>
</organism>